<sequence>MTATVRDDIEDHLSEIYAPVHNMAFDQSRAQQVKVAVPKTERPAGCVTHTPRARTRFHYDVVITSGCGRVLLHFLGGRRRQPPELSLMRFRGPPCRTGAEPDARSDRRIRMKPLRPRCDPANHLQ</sequence>
<feature type="compositionally biased region" description="Basic and acidic residues" evidence="1">
    <location>
        <begin position="116"/>
        <end position="125"/>
    </location>
</feature>
<comment type="caution">
    <text evidence="2">The sequence shown here is derived from an EMBL/GenBank/DDBJ whole genome shotgun (WGS) entry which is preliminary data.</text>
</comment>
<dbReference type="Proteomes" id="UP000299102">
    <property type="component" value="Unassembled WGS sequence"/>
</dbReference>
<dbReference type="AlphaFoldDB" id="A0A4C1T1M7"/>
<reference evidence="2 3" key="1">
    <citation type="journal article" date="2019" name="Commun. Biol.">
        <title>The bagworm genome reveals a unique fibroin gene that provides high tensile strength.</title>
        <authorList>
            <person name="Kono N."/>
            <person name="Nakamura H."/>
            <person name="Ohtoshi R."/>
            <person name="Tomita M."/>
            <person name="Numata K."/>
            <person name="Arakawa K."/>
        </authorList>
    </citation>
    <scope>NUCLEOTIDE SEQUENCE [LARGE SCALE GENOMIC DNA]</scope>
</reference>
<feature type="region of interest" description="Disordered" evidence="1">
    <location>
        <begin position="85"/>
        <end position="125"/>
    </location>
</feature>
<protein>
    <submittedName>
        <fullName evidence="2">Uncharacterized protein</fullName>
    </submittedName>
</protein>
<evidence type="ECO:0000313" key="3">
    <source>
        <dbReference type="Proteomes" id="UP000299102"/>
    </source>
</evidence>
<evidence type="ECO:0000313" key="2">
    <source>
        <dbReference type="EMBL" id="GBP08322.1"/>
    </source>
</evidence>
<proteinExistence type="predicted"/>
<evidence type="ECO:0000256" key="1">
    <source>
        <dbReference type="SAM" id="MobiDB-lite"/>
    </source>
</evidence>
<gene>
    <name evidence="2" type="ORF">EVAR_78797_1</name>
</gene>
<name>A0A4C1T1M7_EUMVA</name>
<feature type="compositionally biased region" description="Basic and acidic residues" evidence="1">
    <location>
        <begin position="99"/>
        <end position="108"/>
    </location>
</feature>
<dbReference type="EMBL" id="BGZK01000030">
    <property type="protein sequence ID" value="GBP08322.1"/>
    <property type="molecule type" value="Genomic_DNA"/>
</dbReference>
<keyword evidence="3" id="KW-1185">Reference proteome</keyword>
<organism evidence="2 3">
    <name type="scientific">Eumeta variegata</name>
    <name type="common">Bagworm moth</name>
    <name type="synonym">Eumeta japonica</name>
    <dbReference type="NCBI Taxonomy" id="151549"/>
    <lineage>
        <taxon>Eukaryota</taxon>
        <taxon>Metazoa</taxon>
        <taxon>Ecdysozoa</taxon>
        <taxon>Arthropoda</taxon>
        <taxon>Hexapoda</taxon>
        <taxon>Insecta</taxon>
        <taxon>Pterygota</taxon>
        <taxon>Neoptera</taxon>
        <taxon>Endopterygota</taxon>
        <taxon>Lepidoptera</taxon>
        <taxon>Glossata</taxon>
        <taxon>Ditrysia</taxon>
        <taxon>Tineoidea</taxon>
        <taxon>Psychidae</taxon>
        <taxon>Oiketicinae</taxon>
        <taxon>Eumeta</taxon>
    </lineage>
</organism>
<accession>A0A4C1T1M7</accession>